<sequence length="364" mass="40310">MPNWSSPAELLTDTNALANLQHGLFGLYGWEFICSMDFDWAVVSGKTRFKWPLTFYLANRYILMFGLVGIAIALDTTKPINCHALYAWIQFSCDAAAGLASIIFSLRTIAIWSRNKWIITLLVTVILGQWTLILRSVILLEATYIPGQTCDAVNENTTISAATFLYSTCFNLLVFLLSAYKLNSIRCNKPSTSSRLAEVMFTDGLIYFVLAIAFNAVAVAFTLLNWNAFMSVIFSVPAVVMSSISASRIVRRLGDHSFTDPEVYTDSEPPSRPNLVLRSAPAPTRVLTRSGSTKVARNVGPTNICVRMETVTHTDDLNGEVYCGTTPESMPSALSMDVREEHKHYEKDGSDDGDEDEIKISHGI</sequence>
<dbReference type="OrthoDB" id="3197626at2759"/>
<keyword evidence="4" id="KW-1185">Reference proteome</keyword>
<feature type="transmembrane region" description="Helical" evidence="2">
    <location>
        <begin position="229"/>
        <end position="250"/>
    </location>
</feature>
<evidence type="ECO:0000256" key="1">
    <source>
        <dbReference type="SAM" id="MobiDB-lite"/>
    </source>
</evidence>
<evidence type="ECO:0000256" key="2">
    <source>
        <dbReference type="SAM" id="Phobius"/>
    </source>
</evidence>
<keyword evidence="2" id="KW-1133">Transmembrane helix</keyword>
<organism evidence="3 4">
    <name type="scientific">Coniophora puteana (strain RWD-64-598)</name>
    <name type="common">Brown rot fungus</name>
    <dbReference type="NCBI Taxonomy" id="741705"/>
    <lineage>
        <taxon>Eukaryota</taxon>
        <taxon>Fungi</taxon>
        <taxon>Dikarya</taxon>
        <taxon>Basidiomycota</taxon>
        <taxon>Agaricomycotina</taxon>
        <taxon>Agaricomycetes</taxon>
        <taxon>Agaricomycetidae</taxon>
        <taxon>Boletales</taxon>
        <taxon>Coniophorineae</taxon>
        <taxon>Coniophoraceae</taxon>
        <taxon>Coniophora</taxon>
    </lineage>
</organism>
<feature type="transmembrane region" description="Helical" evidence="2">
    <location>
        <begin position="158"/>
        <end position="180"/>
    </location>
</feature>
<name>A0A5M3MHM9_CONPW</name>
<feature type="region of interest" description="Disordered" evidence="1">
    <location>
        <begin position="338"/>
        <end position="364"/>
    </location>
</feature>
<dbReference type="RefSeq" id="XP_007771536.1">
    <property type="nucleotide sequence ID" value="XM_007773346.1"/>
</dbReference>
<evidence type="ECO:0000313" key="4">
    <source>
        <dbReference type="Proteomes" id="UP000053558"/>
    </source>
</evidence>
<dbReference type="KEGG" id="cput:CONPUDRAFT_83891"/>
<feature type="transmembrane region" description="Helical" evidence="2">
    <location>
        <begin position="85"/>
        <end position="106"/>
    </location>
</feature>
<keyword evidence="2" id="KW-0812">Transmembrane</keyword>
<dbReference type="AlphaFoldDB" id="A0A5M3MHM9"/>
<feature type="compositionally biased region" description="Basic and acidic residues" evidence="1">
    <location>
        <begin position="338"/>
        <end position="350"/>
    </location>
</feature>
<feature type="transmembrane region" description="Helical" evidence="2">
    <location>
        <begin position="53"/>
        <end position="73"/>
    </location>
</feature>
<feature type="transmembrane region" description="Helical" evidence="2">
    <location>
        <begin position="201"/>
        <end position="223"/>
    </location>
</feature>
<dbReference type="EMBL" id="JH711582">
    <property type="protein sequence ID" value="EIW78516.1"/>
    <property type="molecule type" value="Genomic_DNA"/>
</dbReference>
<comment type="caution">
    <text evidence="3">The sequence shown here is derived from an EMBL/GenBank/DDBJ whole genome shotgun (WGS) entry which is preliminary data.</text>
</comment>
<keyword evidence="2" id="KW-0472">Membrane</keyword>
<dbReference type="Proteomes" id="UP000053558">
    <property type="component" value="Unassembled WGS sequence"/>
</dbReference>
<proteinExistence type="predicted"/>
<evidence type="ECO:0000313" key="3">
    <source>
        <dbReference type="EMBL" id="EIW78516.1"/>
    </source>
</evidence>
<dbReference type="GeneID" id="19210680"/>
<protein>
    <recommendedName>
        <fullName evidence="5">Transmembrane protein</fullName>
    </recommendedName>
</protein>
<gene>
    <name evidence="3" type="ORF">CONPUDRAFT_83891</name>
</gene>
<reference evidence="4" key="1">
    <citation type="journal article" date="2012" name="Science">
        <title>The Paleozoic origin of enzymatic lignin decomposition reconstructed from 31 fungal genomes.</title>
        <authorList>
            <person name="Floudas D."/>
            <person name="Binder M."/>
            <person name="Riley R."/>
            <person name="Barry K."/>
            <person name="Blanchette R.A."/>
            <person name="Henrissat B."/>
            <person name="Martinez A.T."/>
            <person name="Otillar R."/>
            <person name="Spatafora J.W."/>
            <person name="Yadav J.S."/>
            <person name="Aerts A."/>
            <person name="Benoit I."/>
            <person name="Boyd A."/>
            <person name="Carlson A."/>
            <person name="Copeland A."/>
            <person name="Coutinho P.M."/>
            <person name="de Vries R.P."/>
            <person name="Ferreira P."/>
            <person name="Findley K."/>
            <person name="Foster B."/>
            <person name="Gaskell J."/>
            <person name="Glotzer D."/>
            <person name="Gorecki P."/>
            <person name="Heitman J."/>
            <person name="Hesse C."/>
            <person name="Hori C."/>
            <person name="Igarashi K."/>
            <person name="Jurgens J.A."/>
            <person name="Kallen N."/>
            <person name="Kersten P."/>
            <person name="Kohler A."/>
            <person name="Kuees U."/>
            <person name="Kumar T.K.A."/>
            <person name="Kuo A."/>
            <person name="LaButti K."/>
            <person name="Larrondo L.F."/>
            <person name="Lindquist E."/>
            <person name="Ling A."/>
            <person name="Lombard V."/>
            <person name="Lucas S."/>
            <person name="Lundell T."/>
            <person name="Martin R."/>
            <person name="McLaughlin D.J."/>
            <person name="Morgenstern I."/>
            <person name="Morin E."/>
            <person name="Murat C."/>
            <person name="Nagy L.G."/>
            <person name="Nolan M."/>
            <person name="Ohm R.A."/>
            <person name="Patyshakuliyeva A."/>
            <person name="Rokas A."/>
            <person name="Ruiz-Duenas F.J."/>
            <person name="Sabat G."/>
            <person name="Salamov A."/>
            <person name="Samejima M."/>
            <person name="Schmutz J."/>
            <person name="Slot J.C."/>
            <person name="St John F."/>
            <person name="Stenlid J."/>
            <person name="Sun H."/>
            <person name="Sun S."/>
            <person name="Syed K."/>
            <person name="Tsang A."/>
            <person name="Wiebenga A."/>
            <person name="Young D."/>
            <person name="Pisabarro A."/>
            <person name="Eastwood D.C."/>
            <person name="Martin F."/>
            <person name="Cullen D."/>
            <person name="Grigoriev I.V."/>
            <person name="Hibbett D.S."/>
        </authorList>
    </citation>
    <scope>NUCLEOTIDE SEQUENCE [LARGE SCALE GENOMIC DNA]</scope>
    <source>
        <strain evidence="4">RWD-64-598 SS2</strain>
    </source>
</reference>
<feature type="transmembrane region" description="Helical" evidence="2">
    <location>
        <begin position="118"/>
        <end position="138"/>
    </location>
</feature>
<evidence type="ECO:0008006" key="5">
    <source>
        <dbReference type="Google" id="ProtNLM"/>
    </source>
</evidence>
<accession>A0A5M3MHM9</accession>